<evidence type="ECO:0000313" key="5">
    <source>
        <dbReference type="Proteomes" id="UP001248581"/>
    </source>
</evidence>
<feature type="transmembrane region" description="Helical" evidence="1">
    <location>
        <begin position="572"/>
        <end position="589"/>
    </location>
</feature>
<sequence>MSANEVKNIEKNLSVTAQLQLHFGGYSCAGKKAENQDAFAAFIPKASELSSKGAVAAIADGVSSASKAAEAAQLAVTQFIEQYYSTPQTWSTRKSAAKVLTSLNQWLYSQTDSISGQAQQWLTTFSAFIVKSSTGYIFHLGDTRISVYKNQQLEIITSDHNRKQGANNAVLTRALGADSRLQVDVHQVDIQNGDIYALTCDGVHDYVSAKYVKQQLSTLPKHPSNIELEQLSKQIVEYAIEQGSDDNVSCLLVYIHTTPNRQTQEIERNLLSRRIPPALNVGTKLDGYKIAKIIHASHRSHLYLAQHEEQSTPVVLKVPSQNFADDTIYLQGFMREAWVGERIKHSNIMRVKSDQKDSRFLYHVCEYIEGQTLSEWMFDNPKPSIAQVREIVSQVIAALRTFQRLELVHRDLKPDNIMIDKFGQVKLIDYGTALIASLDENNDTLTETVPQGSLNYIAPETLLELSATNVSDIFSLGVICYEMLCGELPYKPMQNTTITQTSYQQWQYRSIKQFRPELPLWLDLSLQQCTQADPKTRYQAFSELAADLTKPNLVAVEEYKKQPILQRNPVKFWQGVSLILFIALILSVAN</sequence>
<organism evidence="4 5">
    <name type="scientific">Thalassotalea nanhaiensis</name>
    <dbReference type="NCBI Taxonomy" id="3065648"/>
    <lineage>
        <taxon>Bacteria</taxon>
        <taxon>Pseudomonadati</taxon>
        <taxon>Pseudomonadota</taxon>
        <taxon>Gammaproteobacteria</taxon>
        <taxon>Alteromonadales</taxon>
        <taxon>Colwelliaceae</taxon>
        <taxon>Thalassotalea</taxon>
    </lineage>
</organism>
<dbReference type="Gene3D" id="3.60.40.10">
    <property type="entry name" value="PPM-type phosphatase domain"/>
    <property type="match status" value="1"/>
</dbReference>
<dbReference type="SMART" id="SM00220">
    <property type="entry name" value="S_TKc"/>
    <property type="match status" value="1"/>
</dbReference>
<dbReference type="InterPro" id="IPR036457">
    <property type="entry name" value="PPM-type-like_dom_sf"/>
</dbReference>
<dbReference type="Pfam" id="PF13672">
    <property type="entry name" value="PP2C_2"/>
    <property type="match status" value="1"/>
</dbReference>
<dbReference type="PANTHER" id="PTHR44167">
    <property type="entry name" value="OVARIAN-SPECIFIC SERINE/THREONINE-PROTEIN KINASE LOK-RELATED"/>
    <property type="match status" value="1"/>
</dbReference>
<reference evidence="5" key="1">
    <citation type="submission" date="2023-09" db="EMBL/GenBank/DDBJ databases">
        <authorList>
            <person name="Li S."/>
            <person name="Li X."/>
            <person name="Zhang C."/>
            <person name="Zhao Z."/>
        </authorList>
    </citation>
    <scope>NUCLEOTIDE SEQUENCE [LARGE SCALE GENOMIC DNA]</scope>
    <source>
        <strain evidence="5">SQ345</strain>
    </source>
</reference>
<dbReference type="SMART" id="SM00332">
    <property type="entry name" value="PP2Cc"/>
    <property type="match status" value="1"/>
</dbReference>
<feature type="domain" description="PPM-type phosphatase" evidence="3">
    <location>
        <begin position="22"/>
        <end position="255"/>
    </location>
</feature>
<dbReference type="Proteomes" id="UP001248581">
    <property type="component" value="Chromosome"/>
</dbReference>
<keyword evidence="4" id="KW-0808">Transferase</keyword>
<dbReference type="GO" id="GO:0004722">
    <property type="term" value="F:protein serine/threonine phosphatase activity"/>
    <property type="evidence" value="ECO:0007669"/>
    <property type="project" value="UniProtKB-EC"/>
</dbReference>
<dbReference type="PANTHER" id="PTHR44167:SF24">
    <property type="entry name" value="SERINE_THREONINE-PROTEIN KINASE CHK2"/>
    <property type="match status" value="1"/>
</dbReference>
<dbReference type="Gene3D" id="1.10.510.10">
    <property type="entry name" value="Transferase(Phosphotransferase) domain 1"/>
    <property type="match status" value="1"/>
</dbReference>
<evidence type="ECO:0000259" key="3">
    <source>
        <dbReference type="PROSITE" id="PS51746"/>
    </source>
</evidence>
<dbReference type="Gene3D" id="3.30.200.20">
    <property type="entry name" value="Phosphorylase Kinase, domain 1"/>
    <property type="match status" value="1"/>
</dbReference>
<dbReference type="SMART" id="SM00331">
    <property type="entry name" value="PP2C_SIG"/>
    <property type="match status" value="1"/>
</dbReference>
<feature type="domain" description="Protein kinase" evidence="2">
    <location>
        <begin position="288"/>
        <end position="553"/>
    </location>
</feature>
<evidence type="ECO:0000256" key="1">
    <source>
        <dbReference type="SAM" id="Phobius"/>
    </source>
</evidence>
<dbReference type="RefSeq" id="WP_348387386.1">
    <property type="nucleotide sequence ID" value="NZ_CP134146.1"/>
</dbReference>
<keyword evidence="5" id="KW-1185">Reference proteome</keyword>
<dbReference type="InterPro" id="IPR011009">
    <property type="entry name" value="Kinase-like_dom_sf"/>
</dbReference>
<evidence type="ECO:0000313" key="4">
    <source>
        <dbReference type="EMBL" id="WNC68229.1"/>
    </source>
</evidence>
<dbReference type="PROSITE" id="PS51257">
    <property type="entry name" value="PROKAR_LIPOPROTEIN"/>
    <property type="match status" value="1"/>
</dbReference>
<keyword evidence="4" id="KW-0418">Kinase</keyword>
<keyword evidence="1" id="KW-1133">Transmembrane helix</keyword>
<dbReference type="EMBL" id="CP134146">
    <property type="protein sequence ID" value="WNC68229.1"/>
    <property type="molecule type" value="Genomic_DNA"/>
</dbReference>
<dbReference type="SUPFAM" id="SSF56112">
    <property type="entry name" value="Protein kinase-like (PK-like)"/>
    <property type="match status" value="1"/>
</dbReference>
<dbReference type="InterPro" id="IPR008271">
    <property type="entry name" value="Ser/Thr_kinase_AS"/>
</dbReference>
<keyword evidence="1" id="KW-0472">Membrane</keyword>
<proteinExistence type="predicted"/>
<dbReference type="GO" id="GO:0016301">
    <property type="term" value="F:kinase activity"/>
    <property type="evidence" value="ECO:0007669"/>
    <property type="project" value="UniProtKB-KW"/>
</dbReference>
<accession>A0ABY9THZ3</accession>
<name>A0ABY9THZ3_9GAMM</name>
<gene>
    <name evidence="4" type="ORF">RI845_17090</name>
</gene>
<dbReference type="EC" id="3.1.3.16" evidence="4"/>
<keyword evidence="4" id="KW-0378">Hydrolase</keyword>
<dbReference type="Pfam" id="PF00069">
    <property type="entry name" value="Pkinase"/>
    <property type="match status" value="1"/>
</dbReference>
<evidence type="ECO:0000259" key="2">
    <source>
        <dbReference type="PROSITE" id="PS50011"/>
    </source>
</evidence>
<dbReference type="PROSITE" id="PS00108">
    <property type="entry name" value="PROTEIN_KINASE_ST"/>
    <property type="match status" value="1"/>
</dbReference>
<dbReference type="CDD" id="cd14014">
    <property type="entry name" value="STKc_PknB_like"/>
    <property type="match status" value="1"/>
</dbReference>
<protein>
    <submittedName>
        <fullName evidence="4">Bifunctional protein-serine/threonine kinase/phosphatase</fullName>
        <ecNumber evidence="4">2.7.11.-</ecNumber>
        <ecNumber evidence="4">3.1.3.-</ecNumber>
        <ecNumber evidence="4">3.1.3.16</ecNumber>
    </submittedName>
</protein>
<dbReference type="PROSITE" id="PS51746">
    <property type="entry name" value="PPM_2"/>
    <property type="match status" value="1"/>
</dbReference>
<dbReference type="EC" id="2.7.11.-" evidence="4"/>
<dbReference type="CDD" id="cd00143">
    <property type="entry name" value="PP2Cc"/>
    <property type="match status" value="1"/>
</dbReference>
<keyword evidence="1" id="KW-0812">Transmembrane</keyword>
<dbReference type="SUPFAM" id="SSF81606">
    <property type="entry name" value="PP2C-like"/>
    <property type="match status" value="1"/>
</dbReference>
<dbReference type="InterPro" id="IPR001932">
    <property type="entry name" value="PPM-type_phosphatase-like_dom"/>
</dbReference>
<dbReference type="InterPro" id="IPR000719">
    <property type="entry name" value="Prot_kinase_dom"/>
</dbReference>
<dbReference type="PROSITE" id="PS50011">
    <property type="entry name" value="PROTEIN_KINASE_DOM"/>
    <property type="match status" value="1"/>
</dbReference>
<dbReference type="EC" id="3.1.3.-" evidence="4"/>